<protein>
    <recommendedName>
        <fullName evidence="9">Solute carrier family 66 member 3</fullName>
    </recommendedName>
</protein>
<dbReference type="GeneID" id="129340414"/>
<dbReference type="RefSeq" id="XP_054851178.1">
    <property type="nucleotide sequence ID" value="XM_054995203.1"/>
</dbReference>
<dbReference type="Gene3D" id="1.20.1280.290">
    <property type="match status" value="2"/>
</dbReference>
<feature type="transmembrane region" description="Helical" evidence="10">
    <location>
        <begin position="213"/>
        <end position="232"/>
    </location>
</feature>
<organism evidence="11 12">
    <name type="scientific">Eublepharis macularius</name>
    <name type="common">Leopard gecko</name>
    <name type="synonym">Cyrtodactylus macularius</name>
    <dbReference type="NCBI Taxonomy" id="481883"/>
    <lineage>
        <taxon>Eukaryota</taxon>
        <taxon>Metazoa</taxon>
        <taxon>Chordata</taxon>
        <taxon>Craniata</taxon>
        <taxon>Vertebrata</taxon>
        <taxon>Euteleostomi</taxon>
        <taxon>Lepidosauria</taxon>
        <taxon>Squamata</taxon>
        <taxon>Bifurcata</taxon>
        <taxon>Gekkota</taxon>
        <taxon>Eublepharidae</taxon>
        <taxon>Eublepharinae</taxon>
        <taxon>Eublepharis</taxon>
    </lineage>
</organism>
<feature type="transmembrane region" description="Helical" evidence="10">
    <location>
        <begin position="244"/>
        <end position="265"/>
    </location>
</feature>
<feature type="transmembrane region" description="Helical" evidence="10">
    <location>
        <begin position="63"/>
        <end position="83"/>
    </location>
</feature>
<reference evidence="12" key="1">
    <citation type="submission" date="2025-08" db="UniProtKB">
        <authorList>
            <consortium name="RefSeq"/>
        </authorList>
    </citation>
    <scope>IDENTIFICATION</scope>
    <source>
        <tissue evidence="12">Blood</tissue>
    </source>
</reference>
<proteinExistence type="inferred from homology"/>
<evidence type="ECO:0000256" key="10">
    <source>
        <dbReference type="SAM" id="Phobius"/>
    </source>
</evidence>
<evidence type="ECO:0000256" key="3">
    <source>
        <dbReference type="ARBA" id="ARBA00022692"/>
    </source>
</evidence>
<dbReference type="PANTHER" id="PTHR12226:SF2">
    <property type="entry name" value="MANNOSE-P-DOLICHOL UTILIZATION DEFECT 1 PROTEIN"/>
    <property type="match status" value="1"/>
</dbReference>
<dbReference type="PIRSF" id="PIRSF023381">
    <property type="entry name" value="MannP-dilichol_defect-1p"/>
    <property type="match status" value="1"/>
</dbReference>
<dbReference type="FunFam" id="1.20.1280.290:FF:000006">
    <property type="entry name" value="mannose-P-dolichol utilization defect 1 protein"/>
    <property type="match status" value="1"/>
</dbReference>
<dbReference type="CTD" id="9526"/>
<keyword evidence="11" id="KW-1185">Reference proteome</keyword>
<dbReference type="Pfam" id="PF04193">
    <property type="entry name" value="PQ-loop"/>
    <property type="match status" value="1"/>
</dbReference>
<sequence>MRKRGGGLSGRMSAGCGEMEAGVSLTPVSPFVKMALEALKGLMVPHLLPESCYDELFLRFNFLHIPCLKILISKGLGLAIVAGSLMVKLPQIFKIVGAKSAEGLSFHSILLELLAITGTMAYSIANSFPFSAWGEALFLMLQTVAIGFLVQHLGGHTGRGLSFLFLYFGVLSLLLSPLSPMAVITVLQASNVPAVVISRLLQAATNYRKGHTGQLSAITASLLLAGSLARIFTSVQETGDPLMALTYVVSSACNGIIVMQLLYYWNVPVDKHKEE</sequence>
<keyword evidence="6 9" id="KW-0472">Membrane</keyword>
<evidence type="ECO:0000256" key="2">
    <source>
        <dbReference type="ARBA" id="ARBA00022448"/>
    </source>
</evidence>
<accession>A0AA97LCW1</accession>
<keyword evidence="4" id="KW-0677">Repeat</keyword>
<dbReference type="FunFam" id="1.20.1280.290:FF:000031">
    <property type="entry name" value="Mannose-P-dolichol utilization defect 1"/>
    <property type="match status" value="1"/>
</dbReference>
<evidence type="ECO:0000256" key="9">
    <source>
        <dbReference type="PIRNR" id="PIRNR023381"/>
    </source>
</evidence>
<gene>
    <name evidence="12" type="primary">MPDU1</name>
</gene>
<feature type="transmembrane region" description="Helical" evidence="10">
    <location>
        <begin position="104"/>
        <end position="124"/>
    </location>
</feature>
<evidence type="ECO:0000256" key="5">
    <source>
        <dbReference type="ARBA" id="ARBA00022989"/>
    </source>
</evidence>
<dbReference type="AlphaFoldDB" id="A0AA97LCW1"/>
<keyword evidence="3 9" id="KW-0812">Transmembrane</keyword>
<evidence type="ECO:0000256" key="4">
    <source>
        <dbReference type="ARBA" id="ARBA00022737"/>
    </source>
</evidence>
<evidence type="ECO:0000256" key="7">
    <source>
        <dbReference type="ARBA" id="ARBA00038475"/>
    </source>
</evidence>
<dbReference type="InterPro" id="IPR016817">
    <property type="entry name" value="MannP-dilichol_defect-1"/>
</dbReference>
<comment type="subcellular location">
    <subcellularLocation>
        <location evidence="1 9">Membrane</location>
        <topology evidence="1 9">Multi-pass membrane protein</topology>
    </subcellularLocation>
</comment>
<comment type="similarity">
    <text evidence="7">Belongs to the MPDU1 (TC 2.A.43.3) family.</text>
</comment>
<feature type="transmembrane region" description="Helical" evidence="10">
    <location>
        <begin position="130"/>
        <end position="150"/>
    </location>
</feature>
<dbReference type="GO" id="GO:0009312">
    <property type="term" value="P:oligosaccharide biosynthetic process"/>
    <property type="evidence" value="ECO:0007669"/>
    <property type="project" value="TreeGrafter"/>
</dbReference>
<dbReference type="Proteomes" id="UP001190640">
    <property type="component" value="Chromosome 12"/>
</dbReference>
<dbReference type="SMART" id="SM00679">
    <property type="entry name" value="CTNS"/>
    <property type="match status" value="2"/>
</dbReference>
<comment type="function">
    <text evidence="8">Required for normal utilization of mannose-dolichol phosphate (Dol-P-Man) in the synthesis of N-linked and O-linked oligosaccharides and GPI anchors.</text>
</comment>
<dbReference type="KEGG" id="emc:129340414"/>
<keyword evidence="5 9" id="KW-1133">Transmembrane helix</keyword>
<dbReference type="PANTHER" id="PTHR12226">
    <property type="entry name" value="MANNOSE-P-DOLICHOL UTILIZATION DEFECT 1 LEC35 -RELATED"/>
    <property type="match status" value="1"/>
</dbReference>
<evidence type="ECO:0000256" key="1">
    <source>
        <dbReference type="ARBA" id="ARBA00004141"/>
    </source>
</evidence>
<dbReference type="InterPro" id="IPR006603">
    <property type="entry name" value="PQ-loop_rpt"/>
</dbReference>
<dbReference type="GO" id="GO:0016020">
    <property type="term" value="C:membrane"/>
    <property type="evidence" value="ECO:0007669"/>
    <property type="project" value="UniProtKB-SubCell"/>
</dbReference>
<evidence type="ECO:0000256" key="8">
    <source>
        <dbReference type="ARBA" id="ARBA00054724"/>
    </source>
</evidence>
<evidence type="ECO:0000313" key="12">
    <source>
        <dbReference type="RefSeq" id="XP_054851178.1"/>
    </source>
</evidence>
<evidence type="ECO:0000313" key="11">
    <source>
        <dbReference type="Proteomes" id="UP001190640"/>
    </source>
</evidence>
<name>A0AA97LCW1_EUBMA</name>
<feature type="transmembrane region" description="Helical" evidence="10">
    <location>
        <begin position="157"/>
        <end position="175"/>
    </location>
</feature>
<keyword evidence="2" id="KW-0813">Transport</keyword>
<evidence type="ECO:0000256" key="6">
    <source>
        <dbReference type="ARBA" id="ARBA00023136"/>
    </source>
</evidence>